<accession>A0A7Y0Q5H7</accession>
<keyword evidence="3" id="KW-1185">Reference proteome</keyword>
<name>A0A7Y0Q5H7_9FIRM</name>
<dbReference type="RefSeq" id="WP_169103293.1">
    <property type="nucleotide sequence ID" value="NZ_JABBVZ010000230.1"/>
</dbReference>
<keyword evidence="1" id="KW-0472">Membrane</keyword>
<evidence type="ECO:0000313" key="3">
    <source>
        <dbReference type="Proteomes" id="UP000533476"/>
    </source>
</evidence>
<dbReference type="EMBL" id="JABBVZ010000230">
    <property type="protein sequence ID" value="NMP25096.1"/>
    <property type="molecule type" value="Genomic_DNA"/>
</dbReference>
<evidence type="ECO:0000256" key="1">
    <source>
        <dbReference type="SAM" id="Phobius"/>
    </source>
</evidence>
<keyword evidence="1" id="KW-1133">Transmembrane helix</keyword>
<feature type="transmembrane region" description="Helical" evidence="1">
    <location>
        <begin position="28"/>
        <end position="46"/>
    </location>
</feature>
<dbReference type="Gene3D" id="2.60.40.3710">
    <property type="match status" value="1"/>
</dbReference>
<feature type="non-terminal residue" evidence="2">
    <location>
        <position position="287"/>
    </location>
</feature>
<gene>
    <name evidence="2" type="ORF">HIJ39_22620</name>
</gene>
<keyword evidence="1" id="KW-0812">Transmembrane</keyword>
<proteinExistence type="predicted"/>
<dbReference type="AlphaFoldDB" id="A0A7Y0Q5H7"/>
<evidence type="ECO:0000313" key="2">
    <source>
        <dbReference type="EMBL" id="NMP25096.1"/>
    </source>
</evidence>
<organism evidence="2 3">
    <name type="scientific">Sulfobacillus harzensis</name>
    <dbReference type="NCBI Taxonomy" id="2729629"/>
    <lineage>
        <taxon>Bacteria</taxon>
        <taxon>Bacillati</taxon>
        <taxon>Bacillota</taxon>
        <taxon>Clostridia</taxon>
        <taxon>Eubacteriales</taxon>
        <taxon>Clostridiales Family XVII. Incertae Sedis</taxon>
        <taxon>Sulfobacillus</taxon>
    </lineage>
</organism>
<reference evidence="2 3" key="1">
    <citation type="submission" date="2020-04" db="EMBL/GenBank/DDBJ databases">
        <authorList>
            <person name="Zhang R."/>
            <person name="Schippers A."/>
        </authorList>
    </citation>
    <scope>NUCLEOTIDE SEQUENCE [LARGE SCALE GENOMIC DNA]</scope>
    <source>
        <strain evidence="2 3">DSM 109850</strain>
    </source>
</reference>
<dbReference type="Proteomes" id="UP000533476">
    <property type="component" value="Unassembled WGS sequence"/>
</dbReference>
<comment type="caution">
    <text evidence="2">The sequence shown here is derived from an EMBL/GenBank/DDBJ whole genome shotgun (WGS) entry which is preliminary data.</text>
</comment>
<protein>
    <submittedName>
        <fullName evidence="2">Uncharacterized protein</fullName>
    </submittedName>
</protein>
<sequence>MTPSQVSPTVPRRPRSSRRRQRRWRLQWWHCAIILVGLVVGLLMVARPRLTFARSSTALSKVVLQGWGTHVVAASLEDTPTGAQSLRVAGNTLWPTHRLAPDHPVQLRVTVAGFLGWQVRRAVTVTTPATPQIVADHVRVDVGQAPTAQFTDSVAQIRFPATGHVHATGGKRVAMGRIVDAPNQRGDVAFQVRARTWETWGSIQTVHWASVPWLTAKAVQVTAGHPNLSTAPIAVTFSAPVRRPALSHWSLAPAMAGRWHRVTDRTWHFQPTGRGWAPDTTIVLHLP</sequence>